<dbReference type="InterPro" id="IPR036259">
    <property type="entry name" value="MFS_trans_sf"/>
</dbReference>
<dbReference type="EMBL" id="KV460211">
    <property type="protein sequence ID" value="OBT99693.1"/>
    <property type="molecule type" value="Genomic_DNA"/>
</dbReference>
<evidence type="ECO:0000256" key="4">
    <source>
        <dbReference type="SAM" id="Phobius"/>
    </source>
</evidence>
<evidence type="ECO:0000256" key="1">
    <source>
        <dbReference type="ARBA" id="ARBA00004141"/>
    </source>
</evidence>
<sequence length="464" mass="49734">MSSKEISDGSTQDERGIPPSVNTSEAHLSEKPTGPPFDTKEISDGSTKDEREVTLPENMPEEPLTEKPIAPPPDGGFAAWLQVLGAFLLFFNSWGIVNTFGVYQAFYQTSLLQSRKSSDISWIGTFGAFLLVSLSIISGPIFDRGHVRGLVVAGTFFTVFGLMMTSLSTEYYQLFLAQGVCVGLGGGLLFLPSVAIVATYFSTRRGIATGITAAGGSIGSVLYPIIFRKLQPQIGFAWTTRVIAFIALGTLSISIAIIKSRLPPPKQARAMLDINALKSVPFVLFSFGMFLAFAGLYIPIFYIIVYAQRHANVESDMSFYLLSILNGASVFGRILPGIIADKFGAMNALTGVTVLAAAFAYAWVAIDNLAGLIVFAIIYGFLSGAVVSLPPQVLVRLVPDMRLVGTWMGMSLCFAALGILIGSPIAGTIINVVEGHFSHMLILSGSFTMAGGIVFIVVRTVYLK</sequence>
<dbReference type="AlphaFoldDB" id="A0A1B8GV43"/>
<dbReference type="SUPFAM" id="SSF103473">
    <property type="entry name" value="MFS general substrate transporter"/>
    <property type="match status" value="1"/>
</dbReference>
<comment type="similarity">
    <text evidence="2">Belongs to the major facilitator superfamily. Monocarboxylate porter (TC 2.A.1.13) family.</text>
</comment>
<dbReference type="GO" id="GO:0016020">
    <property type="term" value="C:membrane"/>
    <property type="evidence" value="ECO:0007669"/>
    <property type="project" value="UniProtKB-SubCell"/>
</dbReference>
<dbReference type="InterPro" id="IPR011701">
    <property type="entry name" value="MFS"/>
</dbReference>
<dbReference type="CDD" id="cd17352">
    <property type="entry name" value="MFS_MCT_SLC16"/>
    <property type="match status" value="1"/>
</dbReference>
<feature type="transmembrane region" description="Helical" evidence="4">
    <location>
        <begin position="207"/>
        <end position="226"/>
    </location>
</feature>
<dbReference type="InterPro" id="IPR020846">
    <property type="entry name" value="MFS_dom"/>
</dbReference>
<proteinExistence type="inferred from homology"/>
<evidence type="ECO:0000313" key="7">
    <source>
        <dbReference type="Proteomes" id="UP000091956"/>
    </source>
</evidence>
<evidence type="ECO:0000259" key="5">
    <source>
        <dbReference type="PROSITE" id="PS50850"/>
    </source>
</evidence>
<feature type="transmembrane region" description="Helical" evidence="4">
    <location>
        <begin position="279"/>
        <end position="305"/>
    </location>
</feature>
<dbReference type="GeneID" id="28835508"/>
<feature type="region of interest" description="Disordered" evidence="3">
    <location>
        <begin position="1"/>
        <end position="70"/>
    </location>
</feature>
<evidence type="ECO:0000313" key="6">
    <source>
        <dbReference type="EMBL" id="OBT99693.1"/>
    </source>
</evidence>
<feature type="transmembrane region" description="Helical" evidence="4">
    <location>
        <begin position="77"/>
        <end position="100"/>
    </location>
</feature>
<feature type="transmembrane region" description="Helical" evidence="4">
    <location>
        <begin position="347"/>
        <end position="366"/>
    </location>
</feature>
<dbReference type="PANTHER" id="PTHR11360:SF234">
    <property type="entry name" value="MFS-TYPE TRANSPORTER DBAD-RELATED"/>
    <property type="match status" value="1"/>
</dbReference>
<keyword evidence="4" id="KW-0472">Membrane</keyword>
<feature type="transmembrane region" description="Helical" evidence="4">
    <location>
        <begin position="175"/>
        <end position="200"/>
    </location>
</feature>
<name>A0A1B8GV43_9PEZI</name>
<dbReference type="RefSeq" id="XP_018133426.1">
    <property type="nucleotide sequence ID" value="XM_018271633.2"/>
</dbReference>
<dbReference type="PROSITE" id="PS50850">
    <property type="entry name" value="MFS"/>
    <property type="match status" value="1"/>
</dbReference>
<evidence type="ECO:0000256" key="3">
    <source>
        <dbReference type="SAM" id="MobiDB-lite"/>
    </source>
</evidence>
<dbReference type="OrthoDB" id="6509908at2759"/>
<comment type="subcellular location">
    <subcellularLocation>
        <location evidence="1">Membrane</location>
        <topology evidence="1">Multi-pass membrane protein</topology>
    </subcellularLocation>
</comment>
<gene>
    <name evidence="6" type="ORF">VE01_02122</name>
</gene>
<feature type="transmembrane region" description="Helical" evidence="4">
    <location>
        <begin position="120"/>
        <end position="142"/>
    </location>
</feature>
<organism evidence="6 7">
    <name type="scientific">Pseudogymnoascus verrucosus</name>
    <dbReference type="NCBI Taxonomy" id="342668"/>
    <lineage>
        <taxon>Eukaryota</taxon>
        <taxon>Fungi</taxon>
        <taxon>Dikarya</taxon>
        <taxon>Ascomycota</taxon>
        <taxon>Pezizomycotina</taxon>
        <taxon>Leotiomycetes</taxon>
        <taxon>Thelebolales</taxon>
        <taxon>Thelebolaceae</taxon>
        <taxon>Pseudogymnoascus</taxon>
    </lineage>
</organism>
<keyword evidence="7" id="KW-1185">Reference proteome</keyword>
<dbReference type="Proteomes" id="UP000091956">
    <property type="component" value="Unassembled WGS sequence"/>
</dbReference>
<feature type="compositionally biased region" description="Polar residues" evidence="3">
    <location>
        <begin position="1"/>
        <end position="10"/>
    </location>
</feature>
<dbReference type="Gene3D" id="1.20.1250.20">
    <property type="entry name" value="MFS general substrate transporter like domains"/>
    <property type="match status" value="2"/>
</dbReference>
<reference evidence="6 7" key="1">
    <citation type="submission" date="2016-03" db="EMBL/GenBank/DDBJ databases">
        <title>Comparative genomics of Pseudogymnoascus destructans, the fungus causing white-nose syndrome of bats.</title>
        <authorList>
            <person name="Palmer J.M."/>
            <person name="Drees K.P."/>
            <person name="Foster J.T."/>
            <person name="Lindner D.L."/>
        </authorList>
    </citation>
    <scope>NUCLEOTIDE SEQUENCE [LARGE SCALE GENOMIC DNA]</scope>
    <source>
        <strain evidence="6 7">UAMH 10579</strain>
    </source>
</reference>
<feature type="transmembrane region" description="Helical" evidence="4">
    <location>
        <begin position="436"/>
        <end position="458"/>
    </location>
</feature>
<feature type="domain" description="Major facilitator superfamily (MFS) profile" evidence="5">
    <location>
        <begin position="78"/>
        <end position="464"/>
    </location>
</feature>
<keyword evidence="4" id="KW-0812">Transmembrane</keyword>
<keyword evidence="4" id="KW-1133">Transmembrane helix</keyword>
<evidence type="ECO:0000256" key="2">
    <source>
        <dbReference type="ARBA" id="ARBA00006727"/>
    </source>
</evidence>
<feature type="compositionally biased region" description="Basic and acidic residues" evidence="3">
    <location>
        <begin position="38"/>
        <end position="54"/>
    </location>
</feature>
<feature type="transmembrane region" description="Helical" evidence="4">
    <location>
        <begin position="317"/>
        <end position="335"/>
    </location>
</feature>
<feature type="transmembrane region" description="Helical" evidence="4">
    <location>
        <begin position="372"/>
        <end position="395"/>
    </location>
</feature>
<feature type="transmembrane region" description="Helical" evidence="4">
    <location>
        <begin position="238"/>
        <end position="258"/>
    </location>
</feature>
<dbReference type="Pfam" id="PF07690">
    <property type="entry name" value="MFS_1"/>
    <property type="match status" value="1"/>
</dbReference>
<feature type="transmembrane region" description="Helical" evidence="4">
    <location>
        <begin position="407"/>
        <end position="430"/>
    </location>
</feature>
<feature type="transmembrane region" description="Helical" evidence="4">
    <location>
        <begin position="149"/>
        <end position="169"/>
    </location>
</feature>
<reference evidence="7" key="2">
    <citation type="journal article" date="2018" name="Nat. Commun.">
        <title>Extreme sensitivity to ultraviolet light in the fungal pathogen causing white-nose syndrome of bats.</title>
        <authorList>
            <person name="Palmer J.M."/>
            <person name="Drees K.P."/>
            <person name="Foster J.T."/>
            <person name="Lindner D.L."/>
        </authorList>
    </citation>
    <scope>NUCLEOTIDE SEQUENCE [LARGE SCALE GENOMIC DNA]</scope>
    <source>
        <strain evidence="7">UAMH 10579</strain>
    </source>
</reference>
<protein>
    <recommendedName>
        <fullName evidence="5">Major facilitator superfamily (MFS) profile domain-containing protein</fullName>
    </recommendedName>
</protein>
<dbReference type="PANTHER" id="PTHR11360">
    <property type="entry name" value="MONOCARBOXYLATE TRANSPORTER"/>
    <property type="match status" value="1"/>
</dbReference>
<dbReference type="InterPro" id="IPR050327">
    <property type="entry name" value="Proton-linked_MCT"/>
</dbReference>
<dbReference type="GO" id="GO:0022857">
    <property type="term" value="F:transmembrane transporter activity"/>
    <property type="evidence" value="ECO:0007669"/>
    <property type="project" value="InterPro"/>
</dbReference>
<accession>A0A1B8GV43</accession>